<feature type="transmembrane region" description="Helical" evidence="6">
    <location>
        <begin position="108"/>
        <end position="128"/>
    </location>
</feature>
<organism evidence="8 9">
    <name type="scientific">Sinomonas cyclohexanicum</name>
    <name type="common">Corynebacterium cyclohexanicum</name>
    <dbReference type="NCBI Taxonomy" id="322009"/>
    <lineage>
        <taxon>Bacteria</taxon>
        <taxon>Bacillati</taxon>
        <taxon>Actinomycetota</taxon>
        <taxon>Actinomycetes</taxon>
        <taxon>Micrococcales</taxon>
        <taxon>Micrococcaceae</taxon>
        <taxon>Sinomonas</taxon>
    </lineage>
</organism>
<dbReference type="SUPFAM" id="SSF103481">
    <property type="entry name" value="Multidrug resistance efflux transporter EmrE"/>
    <property type="match status" value="1"/>
</dbReference>
<dbReference type="PANTHER" id="PTHR32322">
    <property type="entry name" value="INNER MEMBRANE TRANSPORTER"/>
    <property type="match status" value="1"/>
</dbReference>
<dbReference type="InterPro" id="IPR000620">
    <property type="entry name" value="EamA_dom"/>
</dbReference>
<protein>
    <submittedName>
        <fullName evidence="8">Permease</fullName>
    </submittedName>
</protein>
<gene>
    <name evidence="8" type="ORF">SCMU_09280</name>
</gene>
<dbReference type="InterPro" id="IPR050638">
    <property type="entry name" value="AA-Vitamin_Transporters"/>
</dbReference>
<keyword evidence="4 6" id="KW-1133">Transmembrane helix</keyword>
<dbReference type="Pfam" id="PF00892">
    <property type="entry name" value="EamA"/>
    <property type="match status" value="2"/>
</dbReference>
<evidence type="ECO:0000259" key="7">
    <source>
        <dbReference type="Pfam" id="PF00892"/>
    </source>
</evidence>
<evidence type="ECO:0000256" key="6">
    <source>
        <dbReference type="SAM" id="Phobius"/>
    </source>
</evidence>
<dbReference type="InterPro" id="IPR037185">
    <property type="entry name" value="EmrE-like"/>
</dbReference>
<keyword evidence="9" id="KW-1185">Reference proteome</keyword>
<proteinExistence type="inferred from homology"/>
<reference evidence="8 9" key="1">
    <citation type="journal article" date="2021" name="J. Biosci. Bioeng.">
        <title>Identification and characterization of a chc gene cluster responsible for the aromatization pathway of cyclohexanecarboxylate degradation in Sinomonas cyclohexanicum ATCC 51369.</title>
        <authorList>
            <person name="Yamamoto T."/>
            <person name="Hasegawa Y."/>
            <person name="Lau P.C.K."/>
            <person name="Iwaki H."/>
        </authorList>
    </citation>
    <scope>NUCLEOTIDE SEQUENCE [LARGE SCALE GENOMIC DNA]</scope>
    <source>
        <strain evidence="8 9">ATCC 51369</strain>
    </source>
</reference>
<evidence type="ECO:0000313" key="9">
    <source>
        <dbReference type="Proteomes" id="UP001319861"/>
    </source>
</evidence>
<feature type="transmembrane region" description="Helical" evidence="6">
    <location>
        <begin position="250"/>
        <end position="268"/>
    </location>
</feature>
<evidence type="ECO:0000256" key="2">
    <source>
        <dbReference type="ARBA" id="ARBA00007362"/>
    </source>
</evidence>
<comment type="similarity">
    <text evidence="2">Belongs to the EamA transporter family.</text>
</comment>
<keyword evidence="3 6" id="KW-0812">Transmembrane</keyword>
<feature type="transmembrane region" description="Helical" evidence="6">
    <location>
        <begin position="50"/>
        <end position="69"/>
    </location>
</feature>
<keyword evidence="5 6" id="KW-0472">Membrane</keyword>
<name>A0ABM7PS97_SINCY</name>
<evidence type="ECO:0000256" key="1">
    <source>
        <dbReference type="ARBA" id="ARBA00004141"/>
    </source>
</evidence>
<sequence length="286" mass="28792">MAGGNAVAIRISNREIDPLYGAAGRFAIAALVFAVVVVTGHAAWPRGRALLGAVLYGVLNFALAYGFIYEGLRSIHAGIAQVILAAAPLATILLAAAFGLESFSWRRLAGTGVAVLGIGVVSGLGSAGAPAFSLLGIGAMIAAAVSIAGGAVVVKLFPPAPGAALNAIGMAVGAVLLGIASLVTGEHWSVPTRPETLAAVGFLIVSTIILFAAFLFVIRRWSASATSYQFLLLPIPSVLLSALLDAEPLTASLFAGGLLVAAGAYTALHSPTGASRSAFPRAARRP</sequence>
<dbReference type="EMBL" id="AP024525">
    <property type="protein sequence ID" value="BCT75086.1"/>
    <property type="molecule type" value="Genomic_DNA"/>
</dbReference>
<feature type="domain" description="EamA" evidence="7">
    <location>
        <begin position="2"/>
        <end position="122"/>
    </location>
</feature>
<feature type="transmembrane region" description="Helical" evidence="6">
    <location>
        <begin position="22"/>
        <end position="43"/>
    </location>
</feature>
<feature type="transmembrane region" description="Helical" evidence="6">
    <location>
        <begin position="134"/>
        <end position="157"/>
    </location>
</feature>
<feature type="transmembrane region" description="Helical" evidence="6">
    <location>
        <begin position="164"/>
        <end position="184"/>
    </location>
</feature>
<evidence type="ECO:0000313" key="8">
    <source>
        <dbReference type="EMBL" id="BCT75086.1"/>
    </source>
</evidence>
<accession>A0ABM7PS97</accession>
<evidence type="ECO:0000256" key="5">
    <source>
        <dbReference type="ARBA" id="ARBA00023136"/>
    </source>
</evidence>
<feature type="domain" description="EamA" evidence="7">
    <location>
        <begin position="135"/>
        <end position="265"/>
    </location>
</feature>
<feature type="transmembrane region" description="Helical" evidence="6">
    <location>
        <begin position="75"/>
        <end position="96"/>
    </location>
</feature>
<comment type="subcellular location">
    <subcellularLocation>
        <location evidence="1">Membrane</location>
        <topology evidence="1">Multi-pass membrane protein</topology>
    </subcellularLocation>
</comment>
<evidence type="ECO:0000256" key="4">
    <source>
        <dbReference type="ARBA" id="ARBA00022989"/>
    </source>
</evidence>
<evidence type="ECO:0000256" key="3">
    <source>
        <dbReference type="ARBA" id="ARBA00022692"/>
    </source>
</evidence>
<feature type="transmembrane region" description="Helical" evidence="6">
    <location>
        <begin position="196"/>
        <end position="218"/>
    </location>
</feature>
<dbReference type="PANTHER" id="PTHR32322:SF2">
    <property type="entry name" value="EAMA DOMAIN-CONTAINING PROTEIN"/>
    <property type="match status" value="1"/>
</dbReference>
<dbReference type="Proteomes" id="UP001319861">
    <property type="component" value="Chromosome"/>
</dbReference>